<proteinExistence type="predicted"/>
<reference evidence="3" key="2">
    <citation type="submission" date="2025-05" db="UniProtKB">
        <authorList>
            <consortium name="EnsemblMetazoa"/>
        </authorList>
    </citation>
    <scope>IDENTIFICATION</scope>
</reference>
<name>A0ABM5JG14_DRORH</name>
<feature type="domain" description="DUF4780" evidence="2">
    <location>
        <begin position="51"/>
        <end position="225"/>
    </location>
</feature>
<evidence type="ECO:0000256" key="1">
    <source>
        <dbReference type="SAM" id="MobiDB-lite"/>
    </source>
</evidence>
<dbReference type="EnsemblMetazoa" id="XM_044461820.1">
    <property type="protein sequence ID" value="XP_044317755.1"/>
    <property type="gene ID" value="LOC123038128"/>
</dbReference>
<keyword evidence="4" id="KW-1185">Reference proteome</keyword>
<dbReference type="InterPro" id="IPR031961">
    <property type="entry name" value="DUF4780"/>
</dbReference>
<feature type="region of interest" description="Disordered" evidence="1">
    <location>
        <begin position="1"/>
        <end position="41"/>
    </location>
</feature>
<protein>
    <recommendedName>
        <fullName evidence="2">DUF4780 domain-containing protein</fullName>
    </recommendedName>
</protein>
<dbReference type="RefSeq" id="XP_044317755.1">
    <property type="nucleotide sequence ID" value="XM_044461820.1"/>
</dbReference>
<dbReference type="GeneID" id="123038128"/>
<feature type="region of interest" description="Disordered" evidence="1">
    <location>
        <begin position="231"/>
        <end position="299"/>
    </location>
</feature>
<reference evidence="4" key="1">
    <citation type="journal article" date="2021" name="Elife">
        <title>Highly contiguous assemblies of 101 drosophilid genomes.</title>
        <authorList>
            <person name="Kim B.Y."/>
            <person name="Wang J.R."/>
            <person name="Miller D.E."/>
            <person name="Barmina O."/>
            <person name="Delaney E."/>
            <person name="Thompson A."/>
            <person name="Comeault A.A."/>
            <person name="Peede D."/>
            <person name="D'Agostino E.R."/>
            <person name="Pelaez J."/>
            <person name="Aguilar J.M."/>
            <person name="Haji D."/>
            <person name="Matsunaga T."/>
            <person name="Armstrong E.E."/>
            <person name="Zych M."/>
            <person name="Ogawa Y."/>
            <person name="Stamenkovic-Radak M."/>
            <person name="Jelic M."/>
            <person name="Veselinovic M.S."/>
            <person name="Tanaskovic M."/>
            <person name="Eric P."/>
            <person name="Gao J.J."/>
            <person name="Katoh T.K."/>
            <person name="Toda M.J."/>
            <person name="Watabe H."/>
            <person name="Watada M."/>
            <person name="Davis J.S."/>
            <person name="Moyle L.C."/>
            <person name="Manoli G."/>
            <person name="Bertolini E."/>
            <person name="Kostal V."/>
            <person name="Hawley R.S."/>
            <person name="Takahashi A."/>
            <person name="Jones C.D."/>
            <person name="Price D.K."/>
            <person name="Whiteman N."/>
            <person name="Kopp A."/>
            <person name="Matute D.R."/>
            <person name="Petrov D.A."/>
        </authorList>
    </citation>
    <scope>NUCLEOTIDE SEQUENCE [LARGE SCALE GENOMIC DNA]</scope>
</reference>
<evidence type="ECO:0000313" key="3">
    <source>
        <dbReference type="EnsemblMetazoa" id="XP_044317755.1"/>
    </source>
</evidence>
<dbReference type="Proteomes" id="UP001652680">
    <property type="component" value="Unassembled WGS sequence"/>
</dbReference>
<feature type="compositionally biased region" description="Polar residues" evidence="1">
    <location>
        <begin position="283"/>
        <end position="299"/>
    </location>
</feature>
<accession>A0ABM5JG14</accession>
<organism evidence="3 4">
    <name type="scientific">Drosophila rhopaloa</name>
    <name type="common">Fruit fly</name>
    <dbReference type="NCBI Taxonomy" id="1041015"/>
    <lineage>
        <taxon>Eukaryota</taxon>
        <taxon>Metazoa</taxon>
        <taxon>Ecdysozoa</taxon>
        <taxon>Arthropoda</taxon>
        <taxon>Hexapoda</taxon>
        <taxon>Insecta</taxon>
        <taxon>Pterygota</taxon>
        <taxon>Neoptera</taxon>
        <taxon>Endopterygota</taxon>
        <taxon>Diptera</taxon>
        <taxon>Brachycera</taxon>
        <taxon>Muscomorpha</taxon>
        <taxon>Ephydroidea</taxon>
        <taxon>Drosophilidae</taxon>
        <taxon>Drosophila</taxon>
        <taxon>Sophophora</taxon>
    </lineage>
</organism>
<evidence type="ECO:0000313" key="4">
    <source>
        <dbReference type="Proteomes" id="UP001652680"/>
    </source>
</evidence>
<sequence>MAKEGRVGKDGVSQLWAREAPPGRCSGEEAPGPSAKRSKIQPSVSFAEITKDRVLFGLIDRGNPENRIPRNKWKAVESKLSLICLRMVREKPGSAPCCMDAGWYQGSVKVEACDNQRSADRYKQAVAQLGAVYEGANIVALDWFDVPSRPRTRIRLPAAIVSLEDILYMLQECNPHLPTKDWKVVKVEEHAGDANQAIVVLNKESVAPIEAARGTINYGFSAIHVKIYKGDSNSSGSPAGNPAEQVLAEEVEAPGVPEDGYSSDSSLSREMRAMGPAIDEMDLSNSEAAKTPVDQPTSQ</sequence>
<dbReference type="Pfam" id="PF16012">
    <property type="entry name" value="DUF4780"/>
    <property type="match status" value="1"/>
</dbReference>
<evidence type="ECO:0000259" key="2">
    <source>
        <dbReference type="Pfam" id="PF16012"/>
    </source>
</evidence>